<comment type="catalytic activity">
    <reaction evidence="1">
        <text>S-ubiquitinyl-[E2 ubiquitin-conjugating enzyme]-L-cysteine + [acceptor protein]-L-lysine = [E2 ubiquitin-conjugating enzyme]-L-cysteine + N(6)-ubiquitinyl-[acceptor protein]-L-lysine.</text>
        <dbReference type="EC" id="2.3.2.27"/>
    </reaction>
</comment>
<sequence length="230" mass="25862">MDNDYDPNDFNKFIFFTSIFSFVIVVFFVVALCLYARCILMRQSRRRSFIHQLTLSALHASDAQQNRFAQFEPSNTGLDSAIIASLPTFTVLPKILESIDCPVCLSPLQGGETAKLLPACKHFFHAPCIDTWLRSHATCPLCRTRVDQLRLEPHNREAPFGLTPNAVSRLALEGTSSNGDDGLCVFCKNSGSISRLNSFTRIITGMERSSRRIQSSSHVCDYAYQDLERQ</sequence>
<comment type="subcellular location">
    <subcellularLocation>
        <location evidence="2">Membrane</location>
        <topology evidence="2">Single-pass membrane protein</topology>
    </subcellularLocation>
</comment>
<evidence type="ECO:0000256" key="10">
    <source>
        <dbReference type="ARBA" id="ARBA00022833"/>
    </source>
</evidence>
<comment type="pathway">
    <text evidence="3">Protein modification; protein ubiquitination.</text>
</comment>
<comment type="caution">
    <text evidence="17">The sequence shown here is derived from an EMBL/GenBank/DDBJ whole genome shotgun (WGS) entry which is preliminary data.</text>
</comment>
<feature type="domain" description="RING-type" evidence="16">
    <location>
        <begin position="101"/>
        <end position="143"/>
    </location>
</feature>
<evidence type="ECO:0000256" key="3">
    <source>
        <dbReference type="ARBA" id="ARBA00004906"/>
    </source>
</evidence>
<dbReference type="Gene3D" id="3.30.40.10">
    <property type="entry name" value="Zinc/RING finger domain, C3HC4 (zinc finger)"/>
    <property type="match status" value="1"/>
</dbReference>
<keyword evidence="8 14" id="KW-0863">Zinc-finger</keyword>
<evidence type="ECO:0000256" key="8">
    <source>
        <dbReference type="ARBA" id="ARBA00022771"/>
    </source>
</evidence>
<keyword evidence="9" id="KW-0833">Ubl conjugation pathway</keyword>
<evidence type="ECO:0000256" key="9">
    <source>
        <dbReference type="ARBA" id="ARBA00022786"/>
    </source>
</evidence>
<evidence type="ECO:0000256" key="2">
    <source>
        <dbReference type="ARBA" id="ARBA00004167"/>
    </source>
</evidence>
<evidence type="ECO:0000256" key="6">
    <source>
        <dbReference type="ARBA" id="ARBA00022692"/>
    </source>
</evidence>
<dbReference type="PANTHER" id="PTHR45768">
    <property type="entry name" value="E3 UBIQUITIN-PROTEIN LIGASE RNF13-LIKE"/>
    <property type="match status" value="1"/>
</dbReference>
<dbReference type="SMART" id="SM00184">
    <property type="entry name" value="RING"/>
    <property type="match status" value="1"/>
</dbReference>
<keyword evidence="7" id="KW-0479">Metal-binding</keyword>
<keyword evidence="11 15" id="KW-1133">Transmembrane helix</keyword>
<dbReference type="GO" id="GO:0008270">
    <property type="term" value="F:zinc ion binding"/>
    <property type="evidence" value="ECO:0007669"/>
    <property type="project" value="UniProtKB-KW"/>
</dbReference>
<dbReference type="EC" id="2.3.2.27" evidence="4"/>
<dbReference type="GO" id="GO:0061630">
    <property type="term" value="F:ubiquitin protein ligase activity"/>
    <property type="evidence" value="ECO:0007669"/>
    <property type="project" value="UniProtKB-EC"/>
</dbReference>
<dbReference type="Proteomes" id="UP001367508">
    <property type="component" value="Unassembled WGS sequence"/>
</dbReference>
<dbReference type="SUPFAM" id="SSF57850">
    <property type="entry name" value="RING/U-box"/>
    <property type="match status" value="1"/>
</dbReference>
<evidence type="ECO:0000313" key="17">
    <source>
        <dbReference type="EMBL" id="KAK7312852.1"/>
    </source>
</evidence>
<keyword evidence="10" id="KW-0862">Zinc</keyword>
<proteinExistence type="inferred from homology"/>
<dbReference type="PROSITE" id="PS50089">
    <property type="entry name" value="ZF_RING_2"/>
    <property type="match status" value="1"/>
</dbReference>
<evidence type="ECO:0000313" key="18">
    <source>
        <dbReference type="Proteomes" id="UP001367508"/>
    </source>
</evidence>
<accession>A0AAN9K8J8</accession>
<dbReference type="Pfam" id="PF13639">
    <property type="entry name" value="zf-RING_2"/>
    <property type="match status" value="1"/>
</dbReference>
<keyword evidence="6 15" id="KW-0812">Transmembrane</keyword>
<dbReference type="InterPro" id="IPR001841">
    <property type="entry name" value="Znf_RING"/>
</dbReference>
<organism evidence="17 18">
    <name type="scientific">Canavalia gladiata</name>
    <name type="common">Sword bean</name>
    <name type="synonym">Dolichos gladiatus</name>
    <dbReference type="NCBI Taxonomy" id="3824"/>
    <lineage>
        <taxon>Eukaryota</taxon>
        <taxon>Viridiplantae</taxon>
        <taxon>Streptophyta</taxon>
        <taxon>Embryophyta</taxon>
        <taxon>Tracheophyta</taxon>
        <taxon>Spermatophyta</taxon>
        <taxon>Magnoliopsida</taxon>
        <taxon>eudicotyledons</taxon>
        <taxon>Gunneridae</taxon>
        <taxon>Pentapetalae</taxon>
        <taxon>rosids</taxon>
        <taxon>fabids</taxon>
        <taxon>Fabales</taxon>
        <taxon>Fabaceae</taxon>
        <taxon>Papilionoideae</taxon>
        <taxon>50 kb inversion clade</taxon>
        <taxon>NPAAA clade</taxon>
        <taxon>indigoferoid/millettioid clade</taxon>
        <taxon>Phaseoleae</taxon>
        <taxon>Canavalia</taxon>
    </lineage>
</organism>
<evidence type="ECO:0000256" key="12">
    <source>
        <dbReference type="ARBA" id="ARBA00023136"/>
    </source>
</evidence>
<evidence type="ECO:0000259" key="16">
    <source>
        <dbReference type="PROSITE" id="PS50089"/>
    </source>
</evidence>
<dbReference type="AlphaFoldDB" id="A0AAN9K8J8"/>
<evidence type="ECO:0000256" key="11">
    <source>
        <dbReference type="ARBA" id="ARBA00022989"/>
    </source>
</evidence>
<feature type="transmembrane region" description="Helical" evidence="15">
    <location>
        <begin position="13"/>
        <end position="36"/>
    </location>
</feature>
<evidence type="ECO:0000256" key="7">
    <source>
        <dbReference type="ARBA" id="ARBA00022723"/>
    </source>
</evidence>
<keyword evidence="12 15" id="KW-0472">Membrane</keyword>
<keyword evidence="18" id="KW-1185">Reference proteome</keyword>
<protein>
    <recommendedName>
        <fullName evidence="4">RING-type E3 ubiquitin transferase</fullName>
        <ecNumber evidence="4">2.3.2.27</ecNumber>
    </recommendedName>
</protein>
<dbReference type="CDD" id="cd16461">
    <property type="entry name" value="RING-H2_EL5-like"/>
    <property type="match status" value="1"/>
</dbReference>
<dbReference type="GO" id="GO:0016020">
    <property type="term" value="C:membrane"/>
    <property type="evidence" value="ECO:0007669"/>
    <property type="project" value="UniProtKB-SubCell"/>
</dbReference>
<comment type="similarity">
    <text evidence="13">Belongs to the RING-type zinc finger family. ATL subfamily.</text>
</comment>
<keyword evidence="5" id="KW-0808">Transferase</keyword>
<reference evidence="17 18" key="1">
    <citation type="submission" date="2024-01" db="EMBL/GenBank/DDBJ databases">
        <title>The genomes of 5 underutilized Papilionoideae crops provide insights into root nodulation and disease resistanc.</title>
        <authorList>
            <person name="Jiang F."/>
        </authorList>
    </citation>
    <scope>NUCLEOTIDE SEQUENCE [LARGE SCALE GENOMIC DNA]</scope>
    <source>
        <strain evidence="17">LVBAO_FW01</strain>
        <tissue evidence="17">Leaves</tissue>
    </source>
</reference>
<evidence type="ECO:0000256" key="1">
    <source>
        <dbReference type="ARBA" id="ARBA00000900"/>
    </source>
</evidence>
<evidence type="ECO:0000256" key="5">
    <source>
        <dbReference type="ARBA" id="ARBA00022679"/>
    </source>
</evidence>
<dbReference type="InterPro" id="IPR013083">
    <property type="entry name" value="Znf_RING/FYVE/PHD"/>
</dbReference>
<name>A0AAN9K8J8_CANGL</name>
<evidence type="ECO:0000256" key="15">
    <source>
        <dbReference type="SAM" id="Phobius"/>
    </source>
</evidence>
<dbReference type="EMBL" id="JAYMYQ010000009">
    <property type="protein sequence ID" value="KAK7312852.1"/>
    <property type="molecule type" value="Genomic_DNA"/>
</dbReference>
<gene>
    <name evidence="17" type="ORF">VNO77_37042</name>
</gene>
<evidence type="ECO:0000256" key="13">
    <source>
        <dbReference type="ARBA" id="ARBA00024209"/>
    </source>
</evidence>
<evidence type="ECO:0000256" key="4">
    <source>
        <dbReference type="ARBA" id="ARBA00012483"/>
    </source>
</evidence>
<dbReference type="PANTHER" id="PTHR45768:SF18">
    <property type="entry name" value="RING-H2 FINGER PROTEIN ATL47-RELATED"/>
    <property type="match status" value="1"/>
</dbReference>
<evidence type="ECO:0000256" key="14">
    <source>
        <dbReference type="PROSITE-ProRule" id="PRU00175"/>
    </source>
</evidence>